<keyword evidence="1" id="KW-0812">Transmembrane</keyword>
<evidence type="ECO:0000313" key="2">
    <source>
        <dbReference type="EMBL" id="MEC6832979.1"/>
    </source>
</evidence>
<accession>A0ABU6L9J7</accession>
<feature type="transmembrane region" description="Helical" evidence="1">
    <location>
        <begin position="12"/>
        <end position="33"/>
    </location>
</feature>
<keyword evidence="1" id="KW-1133">Transmembrane helix</keyword>
<feature type="transmembrane region" description="Helical" evidence="1">
    <location>
        <begin position="39"/>
        <end position="61"/>
    </location>
</feature>
<protein>
    <submittedName>
        <fullName evidence="2">Uncharacterized protein</fullName>
    </submittedName>
</protein>
<dbReference type="RefSeq" id="WP_327775280.1">
    <property type="nucleotide sequence ID" value="NZ_JAYXUG010000013.1"/>
</dbReference>
<dbReference type="Proteomes" id="UP001306119">
    <property type="component" value="Unassembled WGS sequence"/>
</dbReference>
<keyword evidence="1" id="KW-0472">Membrane</keyword>
<name>A0ABU6L9J7_9GAMM</name>
<evidence type="ECO:0000313" key="3">
    <source>
        <dbReference type="Proteomes" id="UP001306119"/>
    </source>
</evidence>
<gene>
    <name evidence="2" type="ORF">VXS06_14525</name>
</gene>
<comment type="caution">
    <text evidence="2">The sequence shown here is derived from an EMBL/GenBank/DDBJ whole genome shotgun (WGS) entry which is preliminary data.</text>
</comment>
<sequence length="66" mass="7376">MIKNIIGQLAYFWLCFVVVVGSFIVPAVMYWYIHPINIVYVDALVGLVIGGIGFSAIVLSFKHVLF</sequence>
<proteinExistence type="predicted"/>
<organism evidence="2 3">
    <name type="scientific">Photobacterium toruni</name>
    <dbReference type="NCBI Taxonomy" id="1935446"/>
    <lineage>
        <taxon>Bacteria</taxon>
        <taxon>Pseudomonadati</taxon>
        <taxon>Pseudomonadota</taxon>
        <taxon>Gammaproteobacteria</taxon>
        <taxon>Vibrionales</taxon>
        <taxon>Vibrionaceae</taxon>
        <taxon>Photobacterium</taxon>
    </lineage>
</organism>
<evidence type="ECO:0000256" key="1">
    <source>
        <dbReference type="SAM" id="Phobius"/>
    </source>
</evidence>
<reference evidence="2 3" key="1">
    <citation type="submission" date="2024-01" db="EMBL/GenBank/DDBJ databases">
        <title>Active colonisers of the gastrointestinal tract of Atlantic salmon farmed in a warm water region.</title>
        <authorList>
            <person name="Bowman J.P."/>
        </authorList>
    </citation>
    <scope>NUCLEOTIDE SEQUENCE [LARGE SCALE GENOMIC DNA]</scope>
    <source>
        <strain evidence="2 3">S3MW1</strain>
    </source>
</reference>
<keyword evidence="3" id="KW-1185">Reference proteome</keyword>
<dbReference type="EMBL" id="JAYXUG010000013">
    <property type="protein sequence ID" value="MEC6832979.1"/>
    <property type="molecule type" value="Genomic_DNA"/>
</dbReference>